<keyword evidence="1" id="KW-0812">Transmembrane</keyword>
<reference evidence="3" key="1">
    <citation type="journal article" date="2014" name="Int. J. Syst. Evol. Microbiol.">
        <title>Complete genome sequence of Corynebacterium casei LMG S-19264T (=DSM 44701T), isolated from a smear-ripened cheese.</title>
        <authorList>
            <consortium name="US DOE Joint Genome Institute (JGI-PGF)"/>
            <person name="Walter F."/>
            <person name="Albersmeier A."/>
            <person name="Kalinowski J."/>
            <person name="Ruckert C."/>
        </authorList>
    </citation>
    <scope>NUCLEOTIDE SEQUENCE</scope>
    <source>
        <strain evidence="3">CGMCC 1.12997</strain>
    </source>
</reference>
<evidence type="ECO:0000256" key="1">
    <source>
        <dbReference type="SAM" id="Phobius"/>
    </source>
</evidence>
<dbReference type="PROSITE" id="PS51257">
    <property type="entry name" value="PROKAR_LIPOPROTEIN"/>
    <property type="match status" value="1"/>
</dbReference>
<accession>A0A917HNJ2</accession>
<reference evidence="3" key="2">
    <citation type="submission" date="2020-09" db="EMBL/GenBank/DDBJ databases">
        <authorList>
            <person name="Sun Q."/>
            <person name="Zhou Y."/>
        </authorList>
    </citation>
    <scope>NUCLEOTIDE SEQUENCE</scope>
    <source>
        <strain evidence="3">CGMCC 1.12997</strain>
    </source>
</reference>
<evidence type="ECO:0000313" key="3">
    <source>
        <dbReference type="EMBL" id="GGG85144.1"/>
    </source>
</evidence>
<evidence type="ECO:0000256" key="2">
    <source>
        <dbReference type="SAM" id="SignalP"/>
    </source>
</evidence>
<organism evidence="3 4">
    <name type="scientific">Edaphobacter dinghuensis</name>
    <dbReference type="NCBI Taxonomy" id="1560005"/>
    <lineage>
        <taxon>Bacteria</taxon>
        <taxon>Pseudomonadati</taxon>
        <taxon>Acidobacteriota</taxon>
        <taxon>Terriglobia</taxon>
        <taxon>Terriglobales</taxon>
        <taxon>Acidobacteriaceae</taxon>
        <taxon>Edaphobacter</taxon>
    </lineage>
</organism>
<feature type="transmembrane region" description="Helical" evidence="1">
    <location>
        <begin position="46"/>
        <end position="65"/>
    </location>
</feature>
<sequence>MKRTVFGAILTCALLSAAPAFAQGCTQCRDNTATTPPATQRAYRHAIILMAGAGCGLFIATLVLLKRQN</sequence>
<dbReference type="AlphaFoldDB" id="A0A917HNJ2"/>
<proteinExistence type="predicted"/>
<dbReference type="Proteomes" id="UP000647241">
    <property type="component" value="Unassembled WGS sequence"/>
</dbReference>
<keyword evidence="4" id="KW-1185">Reference proteome</keyword>
<protein>
    <submittedName>
        <fullName evidence="3">Uncharacterized protein</fullName>
    </submittedName>
</protein>
<keyword evidence="1" id="KW-1133">Transmembrane helix</keyword>
<feature type="signal peptide" evidence="2">
    <location>
        <begin position="1"/>
        <end position="22"/>
    </location>
</feature>
<keyword evidence="1" id="KW-0472">Membrane</keyword>
<dbReference type="RefSeq" id="WP_188555088.1">
    <property type="nucleotide sequence ID" value="NZ_BMGT01000003.1"/>
</dbReference>
<dbReference type="EMBL" id="BMGT01000003">
    <property type="protein sequence ID" value="GGG85144.1"/>
    <property type="molecule type" value="Genomic_DNA"/>
</dbReference>
<name>A0A917HNJ2_9BACT</name>
<keyword evidence="2" id="KW-0732">Signal</keyword>
<gene>
    <name evidence="3" type="ORF">GCM10011585_31260</name>
</gene>
<comment type="caution">
    <text evidence="3">The sequence shown here is derived from an EMBL/GenBank/DDBJ whole genome shotgun (WGS) entry which is preliminary data.</text>
</comment>
<evidence type="ECO:0000313" key="4">
    <source>
        <dbReference type="Proteomes" id="UP000647241"/>
    </source>
</evidence>
<feature type="chain" id="PRO_5037149793" evidence="2">
    <location>
        <begin position="23"/>
        <end position="69"/>
    </location>
</feature>